<keyword evidence="2" id="KW-1185">Reference proteome</keyword>
<name>A0ACC6FQ95_9HELI</name>
<dbReference type="EMBL" id="JANURN010000001">
    <property type="protein sequence ID" value="MDL0081409.1"/>
    <property type="molecule type" value="Genomic_DNA"/>
</dbReference>
<protein>
    <submittedName>
        <fullName evidence="1">Uncharacterized protein</fullName>
    </submittedName>
</protein>
<comment type="caution">
    <text evidence="1">The sequence shown here is derived from an EMBL/GenBank/DDBJ whole genome shotgun (WGS) entry which is preliminary data.</text>
</comment>
<organism evidence="1 2">
    <name type="scientific">Helicobacter zhangjianzhongii</name>
    <dbReference type="NCBI Taxonomy" id="2974574"/>
    <lineage>
        <taxon>Bacteria</taxon>
        <taxon>Pseudomonadati</taxon>
        <taxon>Campylobacterota</taxon>
        <taxon>Epsilonproteobacteria</taxon>
        <taxon>Campylobacterales</taxon>
        <taxon>Helicobacteraceae</taxon>
        <taxon>Helicobacter</taxon>
    </lineage>
</organism>
<accession>A0ACC6FQ95</accession>
<sequence>MPMINLHDRHTDAARKRQLYELYLARACGVEFVQPAKVSHTHNPIAPHNPVKFSDDLSQRIIHCKLCGRSKRGSPELGYIQAKSPVIFVVEYAMSENGRLVDSKASQMLANIAHKVFGVAHFSVLSLLKCASHPASPQDIELCAPYLTSQLEAMPPACVVLFGEVVLESLLALDPSHKGALLEAFGKKTIATHSIAALLRNPSLKKDSLEHFRLLQSFIPR</sequence>
<proteinExistence type="predicted"/>
<evidence type="ECO:0000313" key="1">
    <source>
        <dbReference type="EMBL" id="MDL0081409.1"/>
    </source>
</evidence>
<dbReference type="Proteomes" id="UP001173802">
    <property type="component" value="Unassembled WGS sequence"/>
</dbReference>
<gene>
    <name evidence="1" type="ORF">NYG90_01720</name>
</gene>
<evidence type="ECO:0000313" key="2">
    <source>
        <dbReference type="Proteomes" id="UP001173802"/>
    </source>
</evidence>
<reference evidence="1 2" key="1">
    <citation type="journal article" date="2023" name="Microorganisms">
        <title>Isolation and Genomic Characteristics of Cat-Borne Campylobacter felis sp. nov. and Sheep-Borne Campylobacter ovis sp. nov.</title>
        <authorList>
            <person name="Wang H."/>
            <person name="Li Y."/>
            <person name="Gu Y."/>
            <person name="Zhou G."/>
            <person name="Chen X."/>
            <person name="Zhang X."/>
            <person name="Shao Z."/>
            <person name="Zhang J."/>
            <person name="Zhang M."/>
        </authorList>
    </citation>
    <scope>NUCLEOTIDE SEQUENCE [LARGE SCALE GENOMIC DNA]</scope>
    <source>
        <strain evidence="1 2">XJK30-2</strain>
    </source>
</reference>